<evidence type="ECO:0000313" key="3">
    <source>
        <dbReference type="EMBL" id="MCQ4770325.1"/>
    </source>
</evidence>
<dbReference type="InterPro" id="IPR006119">
    <property type="entry name" value="Resolv_N"/>
</dbReference>
<dbReference type="GO" id="GO:0000150">
    <property type="term" value="F:DNA strand exchange activity"/>
    <property type="evidence" value="ECO:0007669"/>
    <property type="project" value="InterPro"/>
</dbReference>
<dbReference type="SUPFAM" id="SSF53041">
    <property type="entry name" value="Resolvase-like"/>
    <property type="match status" value="1"/>
</dbReference>
<dbReference type="InterPro" id="IPR011109">
    <property type="entry name" value="DNA_bind_recombinase_dom"/>
</dbReference>
<protein>
    <submittedName>
        <fullName evidence="3">Recombinase family protein</fullName>
    </submittedName>
</protein>
<accession>A0AAW5JN79</accession>
<dbReference type="EMBL" id="JANFYS010000013">
    <property type="protein sequence ID" value="MCQ4770325.1"/>
    <property type="molecule type" value="Genomic_DNA"/>
</dbReference>
<dbReference type="Proteomes" id="UP001204562">
    <property type="component" value="Unassembled WGS sequence"/>
</dbReference>
<dbReference type="InterPro" id="IPR050639">
    <property type="entry name" value="SSR_resolvase"/>
</dbReference>
<dbReference type="InterPro" id="IPR036162">
    <property type="entry name" value="Resolvase-like_N_sf"/>
</dbReference>
<dbReference type="CDD" id="cd00338">
    <property type="entry name" value="Ser_Recombinase"/>
    <property type="match status" value="1"/>
</dbReference>
<dbReference type="Gene3D" id="3.40.50.1390">
    <property type="entry name" value="Resolvase, N-terminal catalytic domain"/>
    <property type="match status" value="1"/>
</dbReference>
<reference evidence="3" key="1">
    <citation type="submission" date="2022-06" db="EMBL/GenBank/DDBJ databases">
        <title>Isolation of gut microbiota from human fecal samples.</title>
        <authorList>
            <person name="Pamer E.G."/>
            <person name="Barat B."/>
            <person name="Waligurski E."/>
            <person name="Medina S."/>
            <person name="Paddock L."/>
            <person name="Mostad J."/>
        </authorList>
    </citation>
    <scope>NUCLEOTIDE SEQUENCE</scope>
    <source>
        <strain evidence="3">DFI.9.91</strain>
    </source>
</reference>
<dbReference type="PROSITE" id="PS51737">
    <property type="entry name" value="RECOMBINASE_DNA_BIND"/>
    <property type="match status" value="1"/>
</dbReference>
<dbReference type="GO" id="GO:0003677">
    <property type="term" value="F:DNA binding"/>
    <property type="evidence" value="ECO:0007669"/>
    <property type="project" value="InterPro"/>
</dbReference>
<proteinExistence type="predicted"/>
<dbReference type="PROSITE" id="PS51736">
    <property type="entry name" value="RECOMBINASES_3"/>
    <property type="match status" value="1"/>
</dbReference>
<dbReference type="SMART" id="SM00857">
    <property type="entry name" value="Resolvase"/>
    <property type="match status" value="1"/>
</dbReference>
<dbReference type="RefSeq" id="WP_256303815.1">
    <property type="nucleotide sequence ID" value="NZ_JANFYS010000013.1"/>
</dbReference>
<dbReference type="AlphaFoldDB" id="A0AAW5JN79"/>
<feature type="domain" description="Resolvase/invertase-type recombinase catalytic" evidence="1">
    <location>
        <begin position="19"/>
        <end position="167"/>
    </location>
</feature>
<dbReference type="PANTHER" id="PTHR30461">
    <property type="entry name" value="DNA-INVERTASE FROM LAMBDOID PROPHAGE"/>
    <property type="match status" value="1"/>
</dbReference>
<dbReference type="Pfam" id="PF13408">
    <property type="entry name" value="Zn_ribbon_recom"/>
    <property type="match status" value="1"/>
</dbReference>
<sequence>MAQVKLISPISRQTYERTKVAAYCRVSSNSADQLNSYAAQIKAYTKLIKSNEAWELIEIFADEGLSGMKAENRVEFQRMIEMCERKQIDLIITKSVSRFARNVKEALEYVRKLKLLGIGVQFEKEGIYTLALGDEMLLNTFTAIAQEESKAISQNQRLSIVKRMERGEYVDSNAPYGFRLQDKKLEAFDQEADVVRYIFQQYLSGWSTSEIARDLTEKGIQTKLGKEQWRSTKISYILSNERYVGDCKYQKTCRDTTVPFKQSKNRGQEDMFYASDTHDPIIDRESFERVQALLQDRKERFSKSEQQNIYPLTSRIRCFECGSFYRRKVRNGAIKWVCAKHSIDTHTCPSGYYSEERIYDGFITMVNKLRFGEERILDQVIAKLETTAALYKRNNTSAGKMSQSIAELNAKLVMLEQLRSKGYLATEVYQSQARDIQKQISNLKSERRCAFGSKITTMLDEVVKMRSLLNEIEEPLEEFDDKLFYELVKGIEINKQDEMTVIFLGGLKFTELI</sequence>
<organism evidence="3 4">
    <name type="scientific">Intestinimonas massiliensis</name>
    <name type="common">ex Afouda et al. 2020</name>
    <dbReference type="NCBI Taxonomy" id="1673721"/>
    <lineage>
        <taxon>Bacteria</taxon>
        <taxon>Bacillati</taxon>
        <taxon>Bacillota</taxon>
        <taxon>Clostridia</taxon>
        <taxon>Eubacteriales</taxon>
        <taxon>Intestinimonas</taxon>
    </lineage>
</organism>
<evidence type="ECO:0000259" key="2">
    <source>
        <dbReference type="PROSITE" id="PS51737"/>
    </source>
</evidence>
<dbReference type="Gene3D" id="3.90.1750.20">
    <property type="entry name" value="Putative Large Serine Recombinase, Chain B, Domain 2"/>
    <property type="match status" value="1"/>
</dbReference>
<dbReference type="Pfam" id="PF00239">
    <property type="entry name" value="Resolvase"/>
    <property type="match status" value="1"/>
</dbReference>
<evidence type="ECO:0000313" key="4">
    <source>
        <dbReference type="Proteomes" id="UP001204562"/>
    </source>
</evidence>
<gene>
    <name evidence="3" type="ORF">NE579_07595</name>
</gene>
<feature type="domain" description="Recombinase" evidence="2">
    <location>
        <begin position="175"/>
        <end position="300"/>
    </location>
</feature>
<comment type="caution">
    <text evidence="3">The sequence shown here is derived from an EMBL/GenBank/DDBJ whole genome shotgun (WGS) entry which is preliminary data.</text>
</comment>
<name>A0AAW5JN79_9FIRM</name>
<dbReference type="InterPro" id="IPR038109">
    <property type="entry name" value="DNA_bind_recomb_sf"/>
</dbReference>
<dbReference type="InterPro" id="IPR025827">
    <property type="entry name" value="Zn_ribbon_recom_dom"/>
</dbReference>
<dbReference type="Pfam" id="PF07508">
    <property type="entry name" value="Recombinase"/>
    <property type="match status" value="1"/>
</dbReference>
<dbReference type="PANTHER" id="PTHR30461:SF23">
    <property type="entry name" value="DNA RECOMBINASE-RELATED"/>
    <property type="match status" value="1"/>
</dbReference>
<evidence type="ECO:0000259" key="1">
    <source>
        <dbReference type="PROSITE" id="PS51736"/>
    </source>
</evidence>